<gene>
    <name evidence="2" type="ORF">HHK36_020924</name>
</gene>
<evidence type="ECO:0000313" key="2">
    <source>
        <dbReference type="EMBL" id="KAF8394707.1"/>
    </source>
</evidence>
<dbReference type="PANTHER" id="PTHR31917">
    <property type="entry name" value="AGENET DOMAIN-CONTAINING PROTEIN-RELATED"/>
    <property type="match status" value="1"/>
</dbReference>
<dbReference type="Pfam" id="PF05641">
    <property type="entry name" value="Agenet"/>
    <property type="match status" value="4"/>
</dbReference>
<dbReference type="CDD" id="cd20406">
    <property type="entry name" value="Tudor_Agenet_AtDUF_rpt2_4"/>
    <property type="match status" value="2"/>
</dbReference>
<evidence type="ECO:0000313" key="3">
    <source>
        <dbReference type="Proteomes" id="UP000655225"/>
    </source>
</evidence>
<dbReference type="AlphaFoldDB" id="A0A834YUT3"/>
<dbReference type="SMART" id="SM00743">
    <property type="entry name" value="Agenet"/>
    <property type="match status" value="4"/>
</dbReference>
<dbReference type="CDD" id="cd20405">
    <property type="entry name" value="Tudor_Agenet_AtDUF_rpt1_3"/>
    <property type="match status" value="2"/>
</dbReference>
<dbReference type="Proteomes" id="UP000655225">
    <property type="component" value="Unassembled WGS sequence"/>
</dbReference>
<sequence length="299" mass="34617">MEEVHFSKGSEVEISSDDDGFRGSWYSATVLRSVSKKKKFFVEYQSLMVDEKGSKPLREFVDAVHVRPRPPRELDRSFKLSEEVDAFHNDGWWEGVVIDVFENSRYSVFFRGSREQIKFQQSDLRLHREWVDGSWIPPLEEHMEAKSGKKTLKIKFSKGKLTAKFSEGAVVEVSSDEEGFQGAWFTATIISTIGNDKFLVEYHSLKTDDETKPLREEADALHIRPSPPETPMVDSFSRLEEVDALYNDGWWVGVIAKVLSNSRYIVYFRNTKEELELGHSELRLHQDWIDGKWVRASQV</sequence>
<dbReference type="EMBL" id="JABCRI010000014">
    <property type="protein sequence ID" value="KAF8394707.1"/>
    <property type="molecule type" value="Genomic_DNA"/>
</dbReference>
<proteinExistence type="predicted"/>
<organism evidence="2 3">
    <name type="scientific">Tetracentron sinense</name>
    <name type="common">Spur-leaf</name>
    <dbReference type="NCBI Taxonomy" id="13715"/>
    <lineage>
        <taxon>Eukaryota</taxon>
        <taxon>Viridiplantae</taxon>
        <taxon>Streptophyta</taxon>
        <taxon>Embryophyta</taxon>
        <taxon>Tracheophyta</taxon>
        <taxon>Spermatophyta</taxon>
        <taxon>Magnoliopsida</taxon>
        <taxon>Trochodendrales</taxon>
        <taxon>Trochodendraceae</taxon>
        <taxon>Tetracentron</taxon>
    </lineage>
</organism>
<feature type="domain" description="Agenet" evidence="1">
    <location>
        <begin position="234"/>
        <end position="290"/>
    </location>
</feature>
<dbReference type="PANTHER" id="PTHR31917:SF80">
    <property type="entry name" value="AGENET DOMAIN-CONTAINING PROTEIN-RELATED"/>
    <property type="match status" value="1"/>
</dbReference>
<feature type="domain" description="Agenet" evidence="1">
    <location>
        <begin position="163"/>
        <end position="231"/>
    </location>
</feature>
<dbReference type="InterPro" id="IPR014002">
    <property type="entry name" value="Agenet_dom_plant"/>
</dbReference>
<comment type="caution">
    <text evidence="2">The sequence shown here is derived from an EMBL/GenBank/DDBJ whole genome shotgun (WGS) entry which is preliminary data.</text>
</comment>
<dbReference type="Gene3D" id="2.30.30.140">
    <property type="match status" value="2"/>
</dbReference>
<dbReference type="InterPro" id="IPR008395">
    <property type="entry name" value="Agenet-like_dom"/>
</dbReference>
<reference evidence="2 3" key="1">
    <citation type="submission" date="2020-04" db="EMBL/GenBank/DDBJ databases">
        <title>Plant Genome Project.</title>
        <authorList>
            <person name="Zhang R.-G."/>
        </authorList>
    </citation>
    <scope>NUCLEOTIDE SEQUENCE [LARGE SCALE GENOMIC DNA]</scope>
    <source>
        <strain evidence="2">YNK0</strain>
        <tissue evidence="2">Leaf</tissue>
    </source>
</reference>
<evidence type="ECO:0000259" key="1">
    <source>
        <dbReference type="SMART" id="SM00743"/>
    </source>
</evidence>
<feature type="domain" description="Agenet" evidence="1">
    <location>
        <begin position="76"/>
        <end position="132"/>
    </location>
</feature>
<accession>A0A834YUT3</accession>
<name>A0A834YUT3_TETSI</name>
<keyword evidence="3" id="KW-1185">Reference proteome</keyword>
<dbReference type="OrthoDB" id="2020707at2759"/>
<protein>
    <recommendedName>
        <fullName evidence="1">Agenet domain-containing protein</fullName>
    </recommendedName>
</protein>
<feature type="domain" description="Agenet" evidence="1">
    <location>
        <begin position="4"/>
        <end position="74"/>
    </location>
</feature>
<dbReference type="OMA" id="WVMASKA"/>